<proteinExistence type="predicted"/>
<dbReference type="Gene3D" id="2.40.30.170">
    <property type="match status" value="1"/>
</dbReference>
<accession>A0A2U8HKK5</accession>
<dbReference type="OrthoDB" id="9809385at2"/>
<evidence type="ECO:0000259" key="3">
    <source>
        <dbReference type="Pfam" id="PF25881"/>
    </source>
</evidence>
<keyword evidence="4" id="KW-0614">Plasmid</keyword>
<dbReference type="InterPro" id="IPR059052">
    <property type="entry name" value="HH_YbhG-like"/>
</dbReference>
<dbReference type="KEGG" id="ypac:CEW88_20355"/>
<dbReference type="Pfam" id="PF25881">
    <property type="entry name" value="HH_YBHG"/>
    <property type="match status" value="1"/>
</dbReference>
<geneLocation type="plasmid" evidence="4 5">
    <name>unnamed1</name>
</geneLocation>
<comment type="subcellular location">
    <subcellularLocation>
        <location evidence="1">Cell envelope</location>
    </subcellularLocation>
</comment>
<dbReference type="GO" id="GO:0030313">
    <property type="term" value="C:cell envelope"/>
    <property type="evidence" value="ECO:0007669"/>
    <property type="project" value="UniProtKB-SubCell"/>
</dbReference>
<protein>
    <recommendedName>
        <fullName evidence="3">YbhG-like alpha-helical hairpin domain-containing protein</fullName>
    </recommendedName>
</protein>
<dbReference type="PANTHER" id="PTHR32347">
    <property type="entry name" value="EFFLUX SYSTEM COMPONENT YKNX-RELATED"/>
    <property type="match status" value="1"/>
</dbReference>
<organism evidence="4 5">
    <name type="scientific">Alloyangia pacifica</name>
    <dbReference type="NCBI Taxonomy" id="311180"/>
    <lineage>
        <taxon>Bacteria</taxon>
        <taxon>Pseudomonadati</taxon>
        <taxon>Pseudomonadota</taxon>
        <taxon>Alphaproteobacteria</taxon>
        <taxon>Rhodobacterales</taxon>
        <taxon>Roseobacteraceae</taxon>
        <taxon>Alloyangia</taxon>
    </lineage>
</organism>
<dbReference type="InterPro" id="IPR050465">
    <property type="entry name" value="UPF0194_transport"/>
</dbReference>
<evidence type="ECO:0000313" key="5">
    <source>
        <dbReference type="Proteomes" id="UP000244915"/>
    </source>
</evidence>
<dbReference type="AlphaFoldDB" id="A0A2U8HKK5"/>
<evidence type="ECO:0000256" key="2">
    <source>
        <dbReference type="ARBA" id="ARBA00023054"/>
    </source>
</evidence>
<name>A0A2U8HKK5_9RHOB</name>
<dbReference type="Gene3D" id="1.10.287.470">
    <property type="entry name" value="Helix hairpin bin"/>
    <property type="match status" value="2"/>
</dbReference>
<evidence type="ECO:0000313" key="4">
    <source>
        <dbReference type="EMBL" id="AWI86312.1"/>
    </source>
</evidence>
<dbReference type="PANTHER" id="PTHR32347:SF29">
    <property type="entry name" value="UPF0194 MEMBRANE PROTEIN YBHG"/>
    <property type="match status" value="1"/>
</dbReference>
<sequence length="316" mass="33769">MLKGLAGLAVLLPFGIKSCDGPPADVALGQLMRERVLLTATANELITDLPIAEGSAVKAGDVLVHLDDSLQQAQVAVAQAQLAEAEADLERMRTGARPEEFAIAEARVEGARAVYQEAQASYERNARLVETGTVTAARLDEVVAQRNSALAELTSAEQSLQELRIGARAEDIRIAEAHVTAAEAQVTAERTRLDNLTIRASRDGLLDSLPWNRGERVPLGSPVAVLLTGDRPYARIYVPEAARARLAIGDAVSISLDGDSAVYQGTLRWISNEPAFTPYYALNQEQRSRLVYPAEVALPQAAAELPAGLPVSAHLP</sequence>
<keyword evidence="2" id="KW-0175">Coiled coil</keyword>
<dbReference type="Proteomes" id="UP000244915">
    <property type="component" value="Plasmid unnamed1"/>
</dbReference>
<dbReference type="SUPFAM" id="SSF111369">
    <property type="entry name" value="HlyD-like secretion proteins"/>
    <property type="match status" value="2"/>
</dbReference>
<dbReference type="Gene3D" id="2.40.50.100">
    <property type="match status" value="1"/>
</dbReference>
<dbReference type="EMBL" id="CP022191">
    <property type="protein sequence ID" value="AWI86312.1"/>
    <property type="molecule type" value="Genomic_DNA"/>
</dbReference>
<gene>
    <name evidence="4" type="ORF">CEW88_20355</name>
</gene>
<evidence type="ECO:0000256" key="1">
    <source>
        <dbReference type="ARBA" id="ARBA00004196"/>
    </source>
</evidence>
<feature type="domain" description="YbhG-like alpha-helical hairpin" evidence="3">
    <location>
        <begin position="66"/>
        <end position="195"/>
    </location>
</feature>
<reference evidence="4 5" key="1">
    <citation type="submission" date="2017-06" db="EMBL/GenBank/DDBJ databases">
        <title>Yangia sp. YSBP01 complete genome sequence.</title>
        <authorList>
            <person name="Woo J.-H."/>
            <person name="Kim H.-S."/>
        </authorList>
    </citation>
    <scope>NUCLEOTIDE SEQUENCE [LARGE SCALE GENOMIC DNA]</scope>
    <source>
        <strain evidence="4 5">YSBP01</strain>
        <plasmid evidence="4 5">unnamed1</plasmid>
    </source>
</reference>